<sequence length="97" mass="11434">MLCLEDEEATPIWKPVTRPYGFADAPNLNTTFMLENAHSSLKINFLILTAYFFLVYSLNSTFVYVKYRKKVYYGISWTISIITTHFKTYKMNNEEII</sequence>
<gene>
    <name evidence="2" type="ORF">POPTR_011G105800</name>
</gene>
<keyword evidence="1" id="KW-0812">Transmembrane</keyword>
<evidence type="ECO:0000313" key="2">
    <source>
        <dbReference type="EMBL" id="PNT12765.1"/>
    </source>
</evidence>
<evidence type="ECO:0000313" key="3">
    <source>
        <dbReference type="Proteomes" id="UP000006729"/>
    </source>
</evidence>
<accession>A0A2K1YIB4</accession>
<dbReference type="Proteomes" id="UP000006729">
    <property type="component" value="Chromosome 11"/>
</dbReference>
<proteinExistence type="predicted"/>
<keyword evidence="1" id="KW-0472">Membrane</keyword>
<name>A0A2K1YIB4_POPTR</name>
<feature type="transmembrane region" description="Helical" evidence="1">
    <location>
        <begin position="43"/>
        <end position="65"/>
    </location>
</feature>
<evidence type="ECO:0000256" key="1">
    <source>
        <dbReference type="SAM" id="Phobius"/>
    </source>
</evidence>
<dbReference type="EMBL" id="CM009300">
    <property type="protein sequence ID" value="PNT12765.1"/>
    <property type="molecule type" value="Genomic_DNA"/>
</dbReference>
<protein>
    <submittedName>
        <fullName evidence="2">Uncharacterized protein</fullName>
    </submittedName>
</protein>
<keyword evidence="1" id="KW-1133">Transmembrane helix</keyword>
<keyword evidence="3" id="KW-1185">Reference proteome</keyword>
<dbReference type="AlphaFoldDB" id="A0A2K1YIB4"/>
<dbReference type="InParanoid" id="A0A2K1YIB4"/>
<organism evidence="2 3">
    <name type="scientific">Populus trichocarpa</name>
    <name type="common">Western balsam poplar</name>
    <name type="synonym">Populus balsamifera subsp. trichocarpa</name>
    <dbReference type="NCBI Taxonomy" id="3694"/>
    <lineage>
        <taxon>Eukaryota</taxon>
        <taxon>Viridiplantae</taxon>
        <taxon>Streptophyta</taxon>
        <taxon>Embryophyta</taxon>
        <taxon>Tracheophyta</taxon>
        <taxon>Spermatophyta</taxon>
        <taxon>Magnoliopsida</taxon>
        <taxon>eudicotyledons</taxon>
        <taxon>Gunneridae</taxon>
        <taxon>Pentapetalae</taxon>
        <taxon>rosids</taxon>
        <taxon>fabids</taxon>
        <taxon>Malpighiales</taxon>
        <taxon>Salicaceae</taxon>
        <taxon>Saliceae</taxon>
        <taxon>Populus</taxon>
    </lineage>
</organism>
<reference evidence="2 3" key="1">
    <citation type="journal article" date="2006" name="Science">
        <title>The genome of black cottonwood, Populus trichocarpa (Torr. &amp; Gray).</title>
        <authorList>
            <person name="Tuskan G.A."/>
            <person name="Difazio S."/>
            <person name="Jansson S."/>
            <person name="Bohlmann J."/>
            <person name="Grigoriev I."/>
            <person name="Hellsten U."/>
            <person name="Putnam N."/>
            <person name="Ralph S."/>
            <person name="Rombauts S."/>
            <person name="Salamov A."/>
            <person name="Schein J."/>
            <person name="Sterck L."/>
            <person name="Aerts A."/>
            <person name="Bhalerao R.R."/>
            <person name="Bhalerao R.P."/>
            <person name="Blaudez D."/>
            <person name="Boerjan W."/>
            <person name="Brun A."/>
            <person name="Brunner A."/>
            <person name="Busov V."/>
            <person name="Campbell M."/>
            <person name="Carlson J."/>
            <person name="Chalot M."/>
            <person name="Chapman J."/>
            <person name="Chen G.L."/>
            <person name="Cooper D."/>
            <person name="Coutinho P.M."/>
            <person name="Couturier J."/>
            <person name="Covert S."/>
            <person name="Cronk Q."/>
            <person name="Cunningham R."/>
            <person name="Davis J."/>
            <person name="Degroeve S."/>
            <person name="Dejardin A."/>
            <person name="Depamphilis C."/>
            <person name="Detter J."/>
            <person name="Dirks B."/>
            <person name="Dubchak I."/>
            <person name="Duplessis S."/>
            <person name="Ehlting J."/>
            <person name="Ellis B."/>
            <person name="Gendler K."/>
            <person name="Goodstein D."/>
            <person name="Gribskov M."/>
            <person name="Grimwood J."/>
            <person name="Groover A."/>
            <person name="Gunter L."/>
            <person name="Hamberger B."/>
            <person name="Heinze B."/>
            <person name="Helariutta Y."/>
            <person name="Henrissat B."/>
            <person name="Holligan D."/>
            <person name="Holt R."/>
            <person name="Huang W."/>
            <person name="Islam-Faridi N."/>
            <person name="Jones S."/>
            <person name="Jones-Rhoades M."/>
            <person name="Jorgensen R."/>
            <person name="Joshi C."/>
            <person name="Kangasjarvi J."/>
            <person name="Karlsson J."/>
            <person name="Kelleher C."/>
            <person name="Kirkpatrick R."/>
            <person name="Kirst M."/>
            <person name="Kohler A."/>
            <person name="Kalluri U."/>
            <person name="Larimer F."/>
            <person name="Leebens-Mack J."/>
            <person name="Leple J.C."/>
            <person name="Locascio P."/>
            <person name="Lou Y."/>
            <person name="Lucas S."/>
            <person name="Martin F."/>
            <person name="Montanini B."/>
            <person name="Napoli C."/>
            <person name="Nelson D.R."/>
            <person name="Nelson C."/>
            <person name="Nieminen K."/>
            <person name="Nilsson O."/>
            <person name="Pereda V."/>
            <person name="Peter G."/>
            <person name="Philippe R."/>
            <person name="Pilate G."/>
            <person name="Poliakov A."/>
            <person name="Razumovskaya J."/>
            <person name="Richardson P."/>
            <person name="Rinaldi C."/>
            <person name="Ritland K."/>
            <person name="Rouze P."/>
            <person name="Ryaboy D."/>
            <person name="Schmutz J."/>
            <person name="Schrader J."/>
            <person name="Segerman B."/>
            <person name="Shin H."/>
            <person name="Siddiqui A."/>
            <person name="Sterky F."/>
            <person name="Terry A."/>
            <person name="Tsai C.J."/>
            <person name="Uberbacher E."/>
            <person name="Unneberg P."/>
            <person name="Vahala J."/>
            <person name="Wall K."/>
            <person name="Wessler S."/>
            <person name="Yang G."/>
            <person name="Yin T."/>
            <person name="Douglas C."/>
            <person name="Marra M."/>
            <person name="Sandberg G."/>
            <person name="Van de Peer Y."/>
            <person name="Rokhsar D."/>
        </authorList>
    </citation>
    <scope>NUCLEOTIDE SEQUENCE [LARGE SCALE GENOMIC DNA]</scope>
    <source>
        <strain evidence="3">cv. Nisqually</strain>
    </source>
</reference>